<dbReference type="InterPro" id="IPR046539">
    <property type="entry name" value="DUF6604"/>
</dbReference>
<evidence type="ECO:0000313" key="3">
    <source>
        <dbReference type="Proteomes" id="UP000799750"/>
    </source>
</evidence>
<dbReference type="PANTHER" id="PTHR38795">
    <property type="entry name" value="DUF6604 DOMAIN-CONTAINING PROTEIN"/>
    <property type="match status" value="1"/>
</dbReference>
<protein>
    <recommendedName>
        <fullName evidence="1">DUF6604 domain-containing protein</fullName>
    </recommendedName>
</protein>
<dbReference type="PANTHER" id="PTHR38795:SF1">
    <property type="entry name" value="DUF6604 DOMAIN-CONTAINING PROTEIN"/>
    <property type="match status" value="1"/>
</dbReference>
<sequence>MTCPPHSAPDLYRSYKKSTSAIIKWLKSSTRASTEVSSLSLKEMVAAAETVRAAKTEIPSAIYWAFRDAISNRTLLTKLHKSGGPETDDDSTAAHEHFTKLLNKIFGILFPTVRRSAIVSDQSAPGETNIVANLYEVLDFEDLVDEEEEQHLYGKKPLRVLLEEDLRRQGFIADDEDGAAFIEEFLAIHRRRKFFYDYQSELKEMFDEIIRVWERPHSGPWDLIIKTWLTNVAYTSVHNITNTSLPELYGIQNHESFLHLRRELISSLDEIGGTLDLYEGTTADGGLDLFGCEEAFNVLQEFQSQAGQARQKSASGSIQIENPKDIVPIGSLPFKHVSGDEKNKHCMRLMLATMASYKGRPGNPVQTPFNKYVANPAIKGTDLVIGIQLWLSIFSTYLATTQDSPAVDCRITFLRFAKGLQNSVRPLLDHHSTQHLGRLHDFSAFLTPYLSDKRFDLYFRSPWVAGTHISEILAEAYHFSFPLIKHYGVITAVLHLYNVLVHIKMVNPAEYTLLELLCGSLEDLCFHDKRPESNFAENLVASVGQSTMDSKKPNRKKLPTMFPCYSENDGHFEMKKRQSTFYHVNKTRYLTDDSVKCQIYGEGETKKGAKKAQERWVRETDADVRWPACLMTVPRTLEKLHGIAEAEFYFGPFPLIRTNWFAVYLLCVKVLERYMQLWRNCHKDGNPACSVDLGSGVLGVGIAMEIVDAWKNEVPKRRSLGSVEGFGELRLGRKALLDCAKGLKPEDFQWSF</sequence>
<reference evidence="2" key="1">
    <citation type="journal article" date="2020" name="Stud. Mycol.">
        <title>101 Dothideomycetes genomes: a test case for predicting lifestyles and emergence of pathogens.</title>
        <authorList>
            <person name="Haridas S."/>
            <person name="Albert R."/>
            <person name="Binder M."/>
            <person name="Bloem J."/>
            <person name="Labutti K."/>
            <person name="Salamov A."/>
            <person name="Andreopoulos B."/>
            <person name="Baker S."/>
            <person name="Barry K."/>
            <person name="Bills G."/>
            <person name="Bluhm B."/>
            <person name="Cannon C."/>
            <person name="Castanera R."/>
            <person name="Culley D."/>
            <person name="Daum C."/>
            <person name="Ezra D."/>
            <person name="Gonzalez J."/>
            <person name="Henrissat B."/>
            <person name="Kuo A."/>
            <person name="Liang C."/>
            <person name="Lipzen A."/>
            <person name="Lutzoni F."/>
            <person name="Magnuson J."/>
            <person name="Mondo S."/>
            <person name="Nolan M."/>
            <person name="Ohm R."/>
            <person name="Pangilinan J."/>
            <person name="Park H.-J."/>
            <person name="Ramirez L."/>
            <person name="Alfaro M."/>
            <person name="Sun H."/>
            <person name="Tritt A."/>
            <person name="Yoshinaga Y."/>
            <person name="Zwiers L.-H."/>
            <person name="Turgeon B."/>
            <person name="Goodwin S."/>
            <person name="Spatafora J."/>
            <person name="Crous P."/>
            <person name="Grigoriev I."/>
        </authorList>
    </citation>
    <scope>NUCLEOTIDE SEQUENCE</scope>
    <source>
        <strain evidence="2">CBS 269.34</strain>
    </source>
</reference>
<evidence type="ECO:0000259" key="1">
    <source>
        <dbReference type="Pfam" id="PF20253"/>
    </source>
</evidence>
<organism evidence="2 3">
    <name type="scientific">Lophium mytilinum</name>
    <dbReference type="NCBI Taxonomy" id="390894"/>
    <lineage>
        <taxon>Eukaryota</taxon>
        <taxon>Fungi</taxon>
        <taxon>Dikarya</taxon>
        <taxon>Ascomycota</taxon>
        <taxon>Pezizomycotina</taxon>
        <taxon>Dothideomycetes</taxon>
        <taxon>Pleosporomycetidae</taxon>
        <taxon>Mytilinidiales</taxon>
        <taxon>Mytilinidiaceae</taxon>
        <taxon>Lophium</taxon>
    </lineage>
</organism>
<keyword evidence="3" id="KW-1185">Reference proteome</keyword>
<gene>
    <name evidence="2" type="ORF">BU16DRAFT_617104</name>
</gene>
<proteinExistence type="predicted"/>
<dbReference type="Proteomes" id="UP000799750">
    <property type="component" value="Unassembled WGS sequence"/>
</dbReference>
<dbReference type="OrthoDB" id="3799565at2759"/>
<dbReference type="Pfam" id="PF20253">
    <property type="entry name" value="DUF6604"/>
    <property type="match status" value="1"/>
</dbReference>
<evidence type="ECO:0000313" key="2">
    <source>
        <dbReference type="EMBL" id="KAF2497074.1"/>
    </source>
</evidence>
<dbReference type="AlphaFoldDB" id="A0A6A6QYC3"/>
<dbReference type="EMBL" id="MU004187">
    <property type="protein sequence ID" value="KAF2497074.1"/>
    <property type="molecule type" value="Genomic_DNA"/>
</dbReference>
<name>A0A6A6QYC3_9PEZI</name>
<feature type="domain" description="DUF6604" evidence="1">
    <location>
        <begin position="14"/>
        <end position="241"/>
    </location>
</feature>
<accession>A0A6A6QYC3</accession>